<organism evidence="2 3">
    <name type="scientific">Madurella mycetomatis</name>
    <dbReference type="NCBI Taxonomy" id="100816"/>
    <lineage>
        <taxon>Eukaryota</taxon>
        <taxon>Fungi</taxon>
        <taxon>Dikarya</taxon>
        <taxon>Ascomycota</taxon>
        <taxon>Pezizomycotina</taxon>
        <taxon>Sordariomycetes</taxon>
        <taxon>Sordariomycetidae</taxon>
        <taxon>Sordariales</taxon>
        <taxon>Sordariales incertae sedis</taxon>
        <taxon>Madurella</taxon>
    </lineage>
</organism>
<evidence type="ECO:0000313" key="2">
    <source>
        <dbReference type="EMBL" id="KXX80644.1"/>
    </source>
</evidence>
<feature type="region of interest" description="Disordered" evidence="1">
    <location>
        <begin position="1"/>
        <end position="51"/>
    </location>
</feature>
<feature type="region of interest" description="Disordered" evidence="1">
    <location>
        <begin position="80"/>
        <end position="109"/>
    </location>
</feature>
<dbReference type="AlphaFoldDB" id="A0A175WCI8"/>
<keyword evidence="3" id="KW-1185">Reference proteome</keyword>
<evidence type="ECO:0000256" key="1">
    <source>
        <dbReference type="SAM" id="MobiDB-lite"/>
    </source>
</evidence>
<proteinExistence type="predicted"/>
<feature type="compositionally biased region" description="Basic and acidic residues" evidence="1">
    <location>
        <begin position="93"/>
        <end position="108"/>
    </location>
</feature>
<dbReference type="EMBL" id="LCTW02000054">
    <property type="protein sequence ID" value="KXX80644.1"/>
    <property type="molecule type" value="Genomic_DNA"/>
</dbReference>
<feature type="compositionally biased region" description="Acidic residues" evidence="1">
    <location>
        <begin position="80"/>
        <end position="92"/>
    </location>
</feature>
<name>A0A175WCI8_9PEZI</name>
<reference evidence="2 3" key="1">
    <citation type="journal article" date="2016" name="Genome Announc.">
        <title>Genome Sequence of Madurella mycetomatis mm55, Isolated from a Human Mycetoma Case in Sudan.</title>
        <authorList>
            <person name="Smit S."/>
            <person name="Derks M.F."/>
            <person name="Bervoets S."/>
            <person name="Fahal A."/>
            <person name="van Leeuwen W."/>
            <person name="van Belkum A."/>
            <person name="van de Sande W.W."/>
        </authorList>
    </citation>
    <scope>NUCLEOTIDE SEQUENCE [LARGE SCALE GENOMIC DNA]</scope>
    <source>
        <strain evidence="3">mm55</strain>
    </source>
</reference>
<sequence>MPPKRAAGTVPSRAKKPRQNTGGETDDATAAKPVIPRSDRWAAVSGSANADADYRQSMENPVTAYSFVCLCRAPFTVGIDDDEEDEEEDEAEEGKGKGKGKREEKKPPCDGGKTCLCNKPAAEHPGHVWKLSAAGKRKFFTQRIHFELRCPDNFGMYTFNDHAGYGMLEIVQNLILDFEEAAGNHKEQWAVCEALAFLLHSDITETLTHIDDGETVETTFQLVGRMFLAILAKLERANLLGRNSEIQNLGLIMSLFMAVANDHRPYGLLEKSRKELIGPAKDKKWWQPHAFDNHILAYARKYDIDLAGRDDTERIIAEANDAVELPTVESKAGKADPFKFARELDAYKMKCGGISAFMTSRMSGRKSCHQGIGGDNLDITTWSSAARKKMAFDERDPLGKRKLMPSRRAWCCRWANTLGCGLAAG</sequence>
<accession>A0A175WCI8</accession>
<gene>
    <name evidence="2" type="ORF">MMYC01_203400</name>
</gene>
<evidence type="ECO:0000313" key="3">
    <source>
        <dbReference type="Proteomes" id="UP000078237"/>
    </source>
</evidence>
<protein>
    <submittedName>
        <fullName evidence="2">Uncharacterized protein</fullName>
    </submittedName>
</protein>
<comment type="caution">
    <text evidence="2">The sequence shown here is derived from an EMBL/GenBank/DDBJ whole genome shotgun (WGS) entry which is preliminary data.</text>
</comment>
<dbReference type="STRING" id="100816.A0A175WCI8"/>
<dbReference type="VEuPathDB" id="FungiDB:MMYC01_203400"/>
<dbReference type="Proteomes" id="UP000078237">
    <property type="component" value="Unassembled WGS sequence"/>
</dbReference>
<dbReference type="OrthoDB" id="10037289at2759"/>